<reference evidence="2" key="1">
    <citation type="journal article" date="2022" name="bioRxiv">
        <title>Sequencing and chromosome-scale assembly of the giantPleurodeles waltlgenome.</title>
        <authorList>
            <person name="Brown T."/>
            <person name="Elewa A."/>
            <person name="Iarovenko S."/>
            <person name="Subramanian E."/>
            <person name="Araus A.J."/>
            <person name="Petzold A."/>
            <person name="Susuki M."/>
            <person name="Suzuki K.-i.T."/>
            <person name="Hayashi T."/>
            <person name="Toyoda A."/>
            <person name="Oliveira C."/>
            <person name="Osipova E."/>
            <person name="Leigh N.D."/>
            <person name="Simon A."/>
            <person name="Yun M.H."/>
        </authorList>
    </citation>
    <scope>NUCLEOTIDE SEQUENCE</scope>
    <source>
        <strain evidence="2">20211129_DDA</strain>
        <tissue evidence="2">Liver</tissue>
    </source>
</reference>
<evidence type="ECO:0000313" key="3">
    <source>
        <dbReference type="Proteomes" id="UP001066276"/>
    </source>
</evidence>
<gene>
    <name evidence="2" type="ORF">NDU88_001081</name>
</gene>
<evidence type="ECO:0000313" key="2">
    <source>
        <dbReference type="EMBL" id="KAJ1191765.1"/>
    </source>
</evidence>
<evidence type="ECO:0000256" key="1">
    <source>
        <dbReference type="SAM" id="MobiDB-lite"/>
    </source>
</evidence>
<accession>A0AAV7URT0</accession>
<dbReference type="Proteomes" id="UP001066276">
    <property type="component" value="Chromosome 2_2"/>
</dbReference>
<name>A0AAV7URT0_PLEWA</name>
<keyword evidence="3" id="KW-1185">Reference proteome</keyword>
<organism evidence="2 3">
    <name type="scientific">Pleurodeles waltl</name>
    <name type="common">Iberian ribbed newt</name>
    <dbReference type="NCBI Taxonomy" id="8319"/>
    <lineage>
        <taxon>Eukaryota</taxon>
        <taxon>Metazoa</taxon>
        <taxon>Chordata</taxon>
        <taxon>Craniata</taxon>
        <taxon>Vertebrata</taxon>
        <taxon>Euteleostomi</taxon>
        <taxon>Amphibia</taxon>
        <taxon>Batrachia</taxon>
        <taxon>Caudata</taxon>
        <taxon>Salamandroidea</taxon>
        <taxon>Salamandridae</taxon>
        <taxon>Pleurodelinae</taxon>
        <taxon>Pleurodeles</taxon>
    </lineage>
</organism>
<feature type="region of interest" description="Disordered" evidence="1">
    <location>
        <begin position="24"/>
        <end position="48"/>
    </location>
</feature>
<comment type="caution">
    <text evidence="2">The sequence shown here is derived from an EMBL/GenBank/DDBJ whole genome shotgun (WGS) entry which is preliminary data.</text>
</comment>
<dbReference type="EMBL" id="JANPWB010000004">
    <property type="protein sequence ID" value="KAJ1191765.1"/>
    <property type="molecule type" value="Genomic_DNA"/>
</dbReference>
<sequence>MEKCQRWKKEEGCVERRCRLLQKQRSRRMPWSEETRKGQPRSGKNVAHPDQWVADEKVLITCVHGDSKIYPVAIIQINWRGKEESHLVGVIPDLGEDLILVSGTLRFAKSQ</sequence>
<protein>
    <submittedName>
        <fullName evidence="2">Uncharacterized protein</fullName>
    </submittedName>
</protein>
<dbReference type="AlphaFoldDB" id="A0AAV7URT0"/>
<proteinExistence type="predicted"/>